<organism evidence="1 2">
    <name type="scientific">Gossypium australe</name>
    <dbReference type="NCBI Taxonomy" id="47621"/>
    <lineage>
        <taxon>Eukaryota</taxon>
        <taxon>Viridiplantae</taxon>
        <taxon>Streptophyta</taxon>
        <taxon>Embryophyta</taxon>
        <taxon>Tracheophyta</taxon>
        <taxon>Spermatophyta</taxon>
        <taxon>Magnoliopsida</taxon>
        <taxon>eudicotyledons</taxon>
        <taxon>Gunneridae</taxon>
        <taxon>Pentapetalae</taxon>
        <taxon>rosids</taxon>
        <taxon>malvids</taxon>
        <taxon>Malvales</taxon>
        <taxon>Malvaceae</taxon>
        <taxon>Malvoideae</taxon>
        <taxon>Gossypium</taxon>
    </lineage>
</organism>
<dbReference type="EMBL" id="SMMG02000005">
    <property type="protein sequence ID" value="KAA3473833.1"/>
    <property type="molecule type" value="Genomic_DNA"/>
</dbReference>
<sequence>MEDPTLTMHDYVKPTLIGAEINSNTTQMVQQYVQFDVLQDEDPNAHLANFLEICDTFKINGVSDDAIRPRQMIDVVVGGTLNNKTPKVAQEFIKEMTLNNYQCEVTRAKTTKATSVYNLESVTILASQVEALGRKIDGLIIGKHVTPMMQCDVTGPGSLPSNTKTYPKEQVNTVSLRSGKVLAEPKKKLKQEVIEKDDGVEGSKRVKTNA</sequence>
<reference evidence="2" key="1">
    <citation type="journal article" date="2019" name="Plant Biotechnol. J.">
        <title>Genome sequencing of the Australian wild diploid species Gossypium australe highlights disease resistance and delayed gland morphogenesis.</title>
        <authorList>
            <person name="Cai Y."/>
            <person name="Cai X."/>
            <person name="Wang Q."/>
            <person name="Wang P."/>
            <person name="Zhang Y."/>
            <person name="Cai C."/>
            <person name="Xu Y."/>
            <person name="Wang K."/>
            <person name="Zhou Z."/>
            <person name="Wang C."/>
            <person name="Geng S."/>
            <person name="Li B."/>
            <person name="Dong Q."/>
            <person name="Hou Y."/>
            <person name="Wang H."/>
            <person name="Ai P."/>
            <person name="Liu Z."/>
            <person name="Yi F."/>
            <person name="Sun M."/>
            <person name="An G."/>
            <person name="Cheng J."/>
            <person name="Zhang Y."/>
            <person name="Shi Q."/>
            <person name="Xie Y."/>
            <person name="Shi X."/>
            <person name="Chang Y."/>
            <person name="Huang F."/>
            <person name="Chen Y."/>
            <person name="Hong S."/>
            <person name="Mi L."/>
            <person name="Sun Q."/>
            <person name="Zhang L."/>
            <person name="Zhou B."/>
            <person name="Peng R."/>
            <person name="Zhang X."/>
            <person name="Liu F."/>
        </authorList>
    </citation>
    <scope>NUCLEOTIDE SEQUENCE [LARGE SCALE GENOMIC DNA]</scope>
    <source>
        <strain evidence="2">cv. PA1801</strain>
    </source>
</reference>
<gene>
    <name evidence="1" type="ORF">EPI10_024180</name>
</gene>
<proteinExistence type="predicted"/>
<evidence type="ECO:0000313" key="1">
    <source>
        <dbReference type="EMBL" id="KAA3473833.1"/>
    </source>
</evidence>
<accession>A0A5B6VXL6</accession>
<comment type="caution">
    <text evidence="1">The sequence shown here is derived from an EMBL/GenBank/DDBJ whole genome shotgun (WGS) entry which is preliminary data.</text>
</comment>
<dbReference type="AlphaFoldDB" id="A0A5B6VXL6"/>
<protein>
    <submittedName>
        <fullName evidence="1">Pentatricopeptide repeat-containing protein chloroplastic-like</fullName>
    </submittedName>
</protein>
<name>A0A5B6VXL6_9ROSI</name>
<keyword evidence="2" id="KW-1185">Reference proteome</keyword>
<dbReference type="Proteomes" id="UP000325315">
    <property type="component" value="Unassembled WGS sequence"/>
</dbReference>
<evidence type="ECO:0000313" key="2">
    <source>
        <dbReference type="Proteomes" id="UP000325315"/>
    </source>
</evidence>
<dbReference type="OrthoDB" id="1417698at2759"/>